<accession>A0A8H7SJ97</accession>
<proteinExistence type="predicted"/>
<keyword evidence="1" id="KW-0472">Membrane</keyword>
<evidence type="ECO:0000256" key="1">
    <source>
        <dbReference type="SAM" id="Phobius"/>
    </source>
</evidence>
<dbReference type="EMBL" id="JAEPRE010000274">
    <property type="protein sequence ID" value="KAG2229443.1"/>
    <property type="molecule type" value="Genomic_DNA"/>
</dbReference>
<name>A0A8H7SJ97_9FUNG</name>
<gene>
    <name evidence="2" type="ORF">INT48_007045</name>
</gene>
<feature type="non-terminal residue" evidence="2">
    <location>
        <position position="1"/>
    </location>
</feature>
<feature type="transmembrane region" description="Helical" evidence="1">
    <location>
        <begin position="49"/>
        <end position="69"/>
    </location>
</feature>
<dbReference type="AlphaFoldDB" id="A0A8H7SJ97"/>
<keyword evidence="1" id="KW-1133">Transmembrane helix</keyword>
<organism evidence="2 3">
    <name type="scientific">Thamnidium elegans</name>
    <dbReference type="NCBI Taxonomy" id="101142"/>
    <lineage>
        <taxon>Eukaryota</taxon>
        <taxon>Fungi</taxon>
        <taxon>Fungi incertae sedis</taxon>
        <taxon>Mucoromycota</taxon>
        <taxon>Mucoromycotina</taxon>
        <taxon>Mucoromycetes</taxon>
        <taxon>Mucorales</taxon>
        <taxon>Mucorineae</taxon>
        <taxon>Mucoraceae</taxon>
        <taxon>Thamnidium</taxon>
    </lineage>
</organism>
<sequence length="85" mass="9006">KLFHPTRTVTSASGTRTKTVNGAFVCYNEECISVKAGQATPDRDALSSLATGLSGLAMLLFGVTFPVFFPQKPVNAILSKLTTTL</sequence>
<evidence type="ECO:0000313" key="3">
    <source>
        <dbReference type="Proteomes" id="UP000613177"/>
    </source>
</evidence>
<protein>
    <submittedName>
        <fullName evidence="2">Uncharacterized protein</fullName>
    </submittedName>
</protein>
<keyword evidence="3" id="KW-1185">Reference proteome</keyword>
<keyword evidence="1" id="KW-0812">Transmembrane</keyword>
<evidence type="ECO:0000313" key="2">
    <source>
        <dbReference type="EMBL" id="KAG2229443.1"/>
    </source>
</evidence>
<reference evidence="2" key="1">
    <citation type="submission" date="2021-01" db="EMBL/GenBank/DDBJ databases">
        <title>Metabolic potential, ecology and presence of endohyphal bacteria is reflected in genomic diversity of Mucoromycotina.</title>
        <authorList>
            <person name="Muszewska A."/>
            <person name="Okrasinska A."/>
            <person name="Steczkiewicz K."/>
            <person name="Drgas O."/>
            <person name="Orlowska M."/>
            <person name="Perlinska-Lenart U."/>
            <person name="Aleksandrzak-Piekarczyk T."/>
            <person name="Szatraj K."/>
            <person name="Zielenkiewicz U."/>
            <person name="Pilsyk S."/>
            <person name="Malc E."/>
            <person name="Mieczkowski P."/>
            <person name="Kruszewska J.S."/>
            <person name="Biernat P."/>
            <person name="Pawlowska J."/>
        </authorList>
    </citation>
    <scope>NUCLEOTIDE SEQUENCE</scope>
    <source>
        <strain evidence="2">WA0000018081</strain>
    </source>
</reference>
<dbReference type="Proteomes" id="UP000613177">
    <property type="component" value="Unassembled WGS sequence"/>
</dbReference>
<comment type="caution">
    <text evidence="2">The sequence shown here is derived from an EMBL/GenBank/DDBJ whole genome shotgun (WGS) entry which is preliminary data.</text>
</comment>